<evidence type="ECO:0000256" key="2">
    <source>
        <dbReference type="ARBA" id="ARBA00022692"/>
    </source>
</evidence>
<dbReference type="GO" id="GO:0016020">
    <property type="term" value="C:membrane"/>
    <property type="evidence" value="ECO:0007669"/>
    <property type="project" value="UniProtKB-SubCell"/>
</dbReference>
<accession>A0A497F090</accession>
<keyword evidence="3 5" id="KW-1133">Transmembrane helix</keyword>
<reference evidence="8 9" key="1">
    <citation type="submission" date="2018-06" db="EMBL/GenBank/DDBJ databases">
        <title>Extensive metabolic versatility and redundancy in microbially diverse, dynamic hydrothermal sediments.</title>
        <authorList>
            <person name="Dombrowski N."/>
            <person name="Teske A."/>
            <person name="Baker B.J."/>
        </authorList>
    </citation>
    <scope>NUCLEOTIDE SEQUENCE [LARGE SCALE GENOMIC DNA]</scope>
    <source>
        <strain evidence="7">B34_G17</strain>
        <strain evidence="6">B66_G16</strain>
    </source>
</reference>
<feature type="transmembrane region" description="Helical" evidence="5">
    <location>
        <begin position="15"/>
        <end position="36"/>
    </location>
</feature>
<dbReference type="EMBL" id="QMQX01000025">
    <property type="protein sequence ID" value="RLE53014.1"/>
    <property type="molecule type" value="Genomic_DNA"/>
</dbReference>
<comment type="caution">
    <text evidence="7">The sequence shown here is derived from an EMBL/GenBank/DDBJ whole genome shotgun (WGS) entry which is preliminary data.</text>
</comment>
<keyword evidence="2 5" id="KW-0812">Transmembrane</keyword>
<dbReference type="EMBL" id="QMQV01000001">
    <property type="protein sequence ID" value="RLE50721.1"/>
    <property type="molecule type" value="Genomic_DNA"/>
</dbReference>
<dbReference type="Proteomes" id="UP000278475">
    <property type="component" value="Unassembled WGS sequence"/>
</dbReference>
<evidence type="ECO:0000256" key="3">
    <source>
        <dbReference type="ARBA" id="ARBA00022989"/>
    </source>
</evidence>
<comment type="subcellular location">
    <subcellularLocation>
        <location evidence="1">Membrane</location>
        <topology evidence="1">Multi-pass membrane protein</topology>
    </subcellularLocation>
</comment>
<evidence type="ECO:0000313" key="8">
    <source>
        <dbReference type="Proteomes" id="UP000272051"/>
    </source>
</evidence>
<evidence type="ECO:0000313" key="9">
    <source>
        <dbReference type="Proteomes" id="UP000278475"/>
    </source>
</evidence>
<name>A0A497F090_9CREN</name>
<gene>
    <name evidence="6" type="ORF">DRJ31_00050</name>
    <name evidence="7" type="ORF">DRJ33_02140</name>
</gene>
<keyword evidence="4 5" id="KW-0472">Membrane</keyword>
<evidence type="ECO:0000256" key="5">
    <source>
        <dbReference type="SAM" id="Phobius"/>
    </source>
</evidence>
<organism evidence="7 8">
    <name type="scientific">Thermoproteota archaeon</name>
    <dbReference type="NCBI Taxonomy" id="2056631"/>
    <lineage>
        <taxon>Archaea</taxon>
        <taxon>Thermoproteota</taxon>
    </lineage>
</organism>
<sequence>MDIEAFFTKIFDKRFITALLVLLMIFLISGGVYVVVEHPPAAVPISERESSFIWIGLTVQTTTEFFAAFFLISIGLVGVYILIEERKADKISSMRLIVALTFIIISFVLLEYLIKLKLGG</sequence>
<feature type="transmembrane region" description="Helical" evidence="5">
    <location>
        <begin position="95"/>
        <end position="114"/>
    </location>
</feature>
<dbReference type="AlphaFoldDB" id="A0A497F090"/>
<protein>
    <submittedName>
        <fullName evidence="7">Uncharacterized protein</fullName>
    </submittedName>
</protein>
<dbReference type="InterPro" id="IPR021149">
    <property type="entry name" value="OligosaccharylTrfase_OST3/OST6"/>
</dbReference>
<evidence type="ECO:0000313" key="7">
    <source>
        <dbReference type="EMBL" id="RLE53014.1"/>
    </source>
</evidence>
<evidence type="ECO:0000256" key="4">
    <source>
        <dbReference type="ARBA" id="ARBA00023136"/>
    </source>
</evidence>
<evidence type="ECO:0000256" key="1">
    <source>
        <dbReference type="ARBA" id="ARBA00004141"/>
    </source>
</evidence>
<feature type="transmembrane region" description="Helical" evidence="5">
    <location>
        <begin position="65"/>
        <end position="83"/>
    </location>
</feature>
<dbReference type="Proteomes" id="UP000272051">
    <property type="component" value="Unassembled WGS sequence"/>
</dbReference>
<proteinExistence type="predicted"/>
<dbReference type="Pfam" id="PF04756">
    <property type="entry name" value="OST3_OST6"/>
    <property type="match status" value="1"/>
</dbReference>
<evidence type="ECO:0000313" key="6">
    <source>
        <dbReference type="EMBL" id="RLE50721.1"/>
    </source>
</evidence>